<feature type="active site" description="Glycyl thioester intermediate" evidence="5">
    <location>
        <position position="344"/>
    </location>
</feature>
<dbReference type="SUPFAM" id="SSF56204">
    <property type="entry name" value="Hect, E3 ligase catalytic domain"/>
    <property type="match status" value="1"/>
</dbReference>
<reference evidence="7 8" key="1">
    <citation type="submission" date="2019-08" db="EMBL/GenBank/DDBJ databases">
        <title>A chromosome-level genome assembly, high-density linkage maps, and genome scans reveal the genomic architecture of hybrid incompatibilities underlying speciation via character displacement in darters (Percidae: Etheostominae).</title>
        <authorList>
            <person name="Moran R.L."/>
            <person name="Catchen J.M."/>
            <person name="Fuller R.C."/>
        </authorList>
    </citation>
    <scope>NUCLEOTIDE SEQUENCE [LARGE SCALE GENOMIC DNA]</scope>
    <source>
        <strain evidence="7">EspeVRDwgs_2016</strain>
        <tissue evidence="7">Muscle</tissue>
    </source>
</reference>
<dbReference type="SMART" id="SM00119">
    <property type="entry name" value="HECTc"/>
    <property type="match status" value="1"/>
</dbReference>
<feature type="domain" description="HECT" evidence="6">
    <location>
        <begin position="97"/>
        <end position="375"/>
    </location>
</feature>
<dbReference type="Proteomes" id="UP000327493">
    <property type="component" value="Chromosome 8"/>
</dbReference>
<dbReference type="GO" id="GO:0061630">
    <property type="term" value="F:ubiquitin protein ligase activity"/>
    <property type="evidence" value="ECO:0007669"/>
    <property type="project" value="UniProtKB-EC"/>
</dbReference>
<comment type="caution">
    <text evidence="7">The sequence shown here is derived from an EMBL/GenBank/DDBJ whole genome shotgun (WGS) entry which is preliminary data.</text>
</comment>
<dbReference type="EC" id="2.3.2.26" evidence="2"/>
<protein>
    <recommendedName>
        <fullName evidence="2">HECT-type E3 ubiquitin transferase</fullName>
        <ecNumber evidence="2">2.3.2.26</ecNumber>
    </recommendedName>
</protein>
<evidence type="ECO:0000313" key="8">
    <source>
        <dbReference type="Proteomes" id="UP000327493"/>
    </source>
</evidence>
<evidence type="ECO:0000313" key="7">
    <source>
        <dbReference type="EMBL" id="KAA8590557.1"/>
    </source>
</evidence>
<dbReference type="InterPro" id="IPR000569">
    <property type="entry name" value="HECT_dom"/>
</dbReference>
<keyword evidence="8" id="KW-1185">Reference proteome</keyword>
<gene>
    <name evidence="7" type="ORF">FQN60_014491</name>
</gene>
<evidence type="ECO:0000259" key="6">
    <source>
        <dbReference type="PROSITE" id="PS50237"/>
    </source>
</evidence>
<sequence>MKLAEAVAAATQRLSAESLQVIGTDMDDHPLVLCNFPFVMDLKSKKLAFDINAEITQKEHQANEIRSFGWVPNPYFELKLKRASLLEGTFKELAAADHSALKKPLVVYFDEDPKVTDVYKRDLFHHLFLEMVSTKSGMFMFNDSETLAWFPSTAKEEDKTNFFLVGVLCGLALYNKSIIHFPFPLALFKKLLDVEPTLEDMMEFSPVVGKSLQYVLDYEDDLENLCLPYSEFKRGFFQVCDRDLVKLFRPEELQQVLVGQDVYDWAKLKQNTEWELRVGYPTMQMFWEVFDELTEDQRKDFLWFLTGFRRVPILGMDQVQMKVQLMQIQGGQHYDQHFPCSLTCHSILELPLYSSKEIMRDRLTEALITERGFSR</sequence>
<evidence type="ECO:0000256" key="1">
    <source>
        <dbReference type="ARBA" id="ARBA00000885"/>
    </source>
</evidence>
<evidence type="ECO:0000256" key="3">
    <source>
        <dbReference type="ARBA" id="ARBA00022679"/>
    </source>
</evidence>
<dbReference type="PANTHER" id="PTHR45700:SF8">
    <property type="entry name" value="HECT-TYPE E3 UBIQUITIN TRANSFERASE"/>
    <property type="match status" value="1"/>
</dbReference>
<evidence type="ECO:0000256" key="4">
    <source>
        <dbReference type="ARBA" id="ARBA00022786"/>
    </source>
</evidence>
<evidence type="ECO:0000256" key="2">
    <source>
        <dbReference type="ARBA" id="ARBA00012485"/>
    </source>
</evidence>
<dbReference type="InterPro" id="IPR044611">
    <property type="entry name" value="E3A/B/C-like"/>
</dbReference>
<dbReference type="PROSITE" id="PS50237">
    <property type="entry name" value="HECT"/>
    <property type="match status" value="1"/>
</dbReference>
<dbReference type="InterPro" id="IPR035983">
    <property type="entry name" value="Hect_E3_ubiquitin_ligase"/>
</dbReference>
<dbReference type="Gene3D" id="3.90.1750.10">
    <property type="entry name" value="Hect, E3 ligase catalytic domains"/>
    <property type="match status" value="1"/>
</dbReference>
<proteinExistence type="predicted"/>
<dbReference type="Pfam" id="PF00632">
    <property type="entry name" value="HECT"/>
    <property type="match status" value="1"/>
</dbReference>
<evidence type="ECO:0000256" key="5">
    <source>
        <dbReference type="PROSITE-ProRule" id="PRU00104"/>
    </source>
</evidence>
<dbReference type="GO" id="GO:0000209">
    <property type="term" value="P:protein polyubiquitination"/>
    <property type="evidence" value="ECO:0007669"/>
    <property type="project" value="InterPro"/>
</dbReference>
<dbReference type="EMBL" id="VOFY01000008">
    <property type="protein sequence ID" value="KAA8590557.1"/>
    <property type="molecule type" value="Genomic_DNA"/>
</dbReference>
<name>A0A5J5D8X5_9PERO</name>
<dbReference type="Gene3D" id="3.30.2410.10">
    <property type="entry name" value="Hect, E3 ligase catalytic domain"/>
    <property type="match status" value="1"/>
</dbReference>
<dbReference type="AlphaFoldDB" id="A0A5J5D8X5"/>
<comment type="catalytic activity">
    <reaction evidence="1">
        <text>S-ubiquitinyl-[E2 ubiquitin-conjugating enzyme]-L-cysteine + [acceptor protein]-L-lysine = [E2 ubiquitin-conjugating enzyme]-L-cysteine + N(6)-ubiquitinyl-[acceptor protein]-L-lysine.</text>
        <dbReference type="EC" id="2.3.2.26"/>
    </reaction>
</comment>
<accession>A0A5J5D8X5</accession>
<keyword evidence="4 5" id="KW-0833">Ubl conjugation pathway</keyword>
<dbReference type="PANTHER" id="PTHR45700">
    <property type="entry name" value="UBIQUITIN-PROTEIN LIGASE E3C"/>
    <property type="match status" value="1"/>
</dbReference>
<organism evidence="7 8">
    <name type="scientific">Etheostoma spectabile</name>
    <name type="common">orangethroat darter</name>
    <dbReference type="NCBI Taxonomy" id="54343"/>
    <lineage>
        <taxon>Eukaryota</taxon>
        <taxon>Metazoa</taxon>
        <taxon>Chordata</taxon>
        <taxon>Craniata</taxon>
        <taxon>Vertebrata</taxon>
        <taxon>Euteleostomi</taxon>
        <taxon>Actinopterygii</taxon>
        <taxon>Neopterygii</taxon>
        <taxon>Teleostei</taxon>
        <taxon>Neoteleostei</taxon>
        <taxon>Acanthomorphata</taxon>
        <taxon>Eupercaria</taxon>
        <taxon>Perciformes</taxon>
        <taxon>Percoidei</taxon>
        <taxon>Percidae</taxon>
        <taxon>Etheostomatinae</taxon>
        <taxon>Etheostoma</taxon>
    </lineage>
</organism>
<keyword evidence="3" id="KW-0808">Transferase</keyword>
<dbReference type="FunFam" id="3.30.2410.10:FF:000003">
    <property type="entry name" value="probable E3 ubiquitin-protein ligase HERC4 isoform X1"/>
    <property type="match status" value="1"/>
</dbReference>